<dbReference type="HOGENOM" id="CLU_2723173_0_0_1"/>
<feature type="domain" description="Xrn1 N-terminal" evidence="2">
    <location>
        <begin position="1"/>
        <end position="45"/>
    </location>
</feature>
<evidence type="ECO:0000259" key="2">
    <source>
        <dbReference type="Pfam" id="PF03159"/>
    </source>
</evidence>
<organism evidence="3 4">
    <name type="scientific">Pisolithus microcarpus 441</name>
    <dbReference type="NCBI Taxonomy" id="765257"/>
    <lineage>
        <taxon>Eukaryota</taxon>
        <taxon>Fungi</taxon>
        <taxon>Dikarya</taxon>
        <taxon>Basidiomycota</taxon>
        <taxon>Agaricomycotina</taxon>
        <taxon>Agaricomycetes</taxon>
        <taxon>Agaricomycetidae</taxon>
        <taxon>Boletales</taxon>
        <taxon>Sclerodermatineae</taxon>
        <taxon>Pisolithaceae</taxon>
        <taxon>Pisolithus</taxon>
    </lineage>
</organism>
<dbReference type="AlphaFoldDB" id="A0A0C9YA35"/>
<evidence type="ECO:0000313" key="4">
    <source>
        <dbReference type="Proteomes" id="UP000054018"/>
    </source>
</evidence>
<dbReference type="Pfam" id="PF03159">
    <property type="entry name" value="XRN_N"/>
    <property type="match status" value="1"/>
</dbReference>
<dbReference type="STRING" id="765257.A0A0C9YA35"/>
<comment type="similarity">
    <text evidence="1">Belongs to the 5'-3' exonuclease family.</text>
</comment>
<sequence>MGIPKFFRYISERYPLTSQLIQENKIPEFDNLYLDFNGIIHNCANYKFILVLPLTHSHRFASGRSGCAFPNV</sequence>
<evidence type="ECO:0000256" key="1">
    <source>
        <dbReference type="ARBA" id="ARBA00038299"/>
    </source>
</evidence>
<gene>
    <name evidence="3" type="ORF">PISMIDRAFT_541893</name>
</gene>
<name>A0A0C9YA35_9AGAM</name>
<protein>
    <recommendedName>
        <fullName evidence="2">Xrn1 N-terminal domain-containing protein</fullName>
    </recommendedName>
</protein>
<evidence type="ECO:0000313" key="3">
    <source>
        <dbReference type="EMBL" id="KIK21540.1"/>
    </source>
</evidence>
<dbReference type="Proteomes" id="UP000054018">
    <property type="component" value="Unassembled WGS sequence"/>
</dbReference>
<dbReference type="GO" id="GO:0016075">
    <property type="term" value="P:rRNA catabolic process"/>
    <property type="evidence" value="ECO:0007669"/>
    <property type="project" value="TreeGrafter"/>
</dbReference>
<accession>A0A0C9YA35</accession>
<reference evidence="4" key="2">
    <citation type="submission" date="2015-01" db="EMBL/GenBank/DDBJ databases">
        <title>Evolutionary Origins and Diversification of the Mycorrhizal Mutualists.</title>
        <authorList>
            <consortium name="DOE Joint Genome Institute"/>
            <consortium name="Mycorrhizal Genomics Consortium"/>
            <person name="Kohler A."/>
            <person name="Kuo A."/>
            <person name="Nagy L.G."/>
            <person name="Floudas D."/>
            <person name="Copeland A."/>
            <person name="Barry K.W."/>
            <person name="Cichocki N."/>
            <person name="Veneault-Fourrey C."/>
            <person name="LaButti K."/>
            <person name="Lindquist E.A."/>
            <person name="Lipzen A."/>
            <person name="Lundell T."/>
            <person name="Morin E."/>
            <person name="Murat C."/>
            <person name="Riley R."/>
            <person name="Ohm R."/>
            <person name="Sun H."/>
            <person name="Tunlid A."/>
            <person name="Henrissat B."/>
            <person name="Grigoriev I.V."/>
            <person name="Hibbett D.S."/>
            <person name="Martin F."/>
        </authorList>
    </citation>
    <scope>NUCLEOTIDE SEQUENCE [LARGE SCALE GENOMIC DNA]</scope>
    <source>
        <strain evidence="4">441</strain>
    </source>
</reference>
<dbReference type="OrthoDB" id="372487at2759"/>
<dbReference type="InterPro" id="IPR004859">
    <property type="entry name" value="Xrn1_N"/>
</dbReference>
<dbReference type="PANTHER" id="PTHR12341:SF7">
    <property type="entry name" value="5'-3' EXORIBONUCLEASE 1"/>
    <property type="match status" value="1"/>
</dbReference>
<dbReference type="GO" id="GO:0000956">
    <property type="term" value="P:nuclear-transcribed mRNA catabolic process"/>
    <property type="evidence" value="ECO:0007669"/>
    <property type="project" value="TreeGrafter"/>
</dbReference>
<dbReference type="GO" id="GO:0004534">
    <property type="term" value="F:5'-3' RNA exonuclease activity"/>
    <property type="evidence" value="ECO:0007669"/>
    <property type="project" value="TreeGrafter"/>
</dbReference>
<dbReference type="GO" id="GO:0003723">
    <property type="term" value="F:RNA binding"/>
    <property type="evidence" value="ECO:0007669"/>
    <property type="project" value="TreeGrafter"/>
</dbReference>
<dbReference type="PANTHER" id="PTHR12341">
    <property type="entry name" value="5'-&gt;3' EXORIBONUCLEASE"/>
    <property type="match status" value="1"/>
</dbReference>
<keyword evidence="4" id="KW-1185">Reference proteome</keyword>
<dbReference type="Gene3D" id="3.40.50.12390">
    <property type="match status" value="1"/>
</dbReference>
<dbReference type="EMBL" id="KN833751">
    <property type="protein sequence ID" value="KIK21540.1"/>
    <property type="molecule type" value="Genomic_DNA"/>
</dbReference>
<dbReference type="GO" id="GO:0005634">
    <property type="term" value="C:nucleus"/>
    <property type="evidence" value="ECO:0007669"/>
    <property type="project" value="TreeGrafter"/>
</dbReference>
<proteinExistence type="inferred from homology"/>
<dbReference type="InterPro" id="IPR027073">
    <property type="entry name" value="5_3_exoribonuclease"/>
</dbReference>
<reference evidence="3 4" key="1">
    <citation type="submission" date="2014-04" db="EMBL/GenBank/DDBJ databases">
        <authorList>
            <consortium name="DOE Joint Genome Institute"/>
            <person name="Kuo A."/>
            <person name="Kohler A."/>
            <person name="Costa M.D."/>
            <person name="Nagy L.G."/>
            <person name="Floudas D."/>
            <person name="Copeland A."/>
            <person name="Barry K.W."/>
            <person name="Cichocki N."/>
            <person name="Veneault-Fourrey C."/>
            <person name="LaButti K."/>
            <person name="Lindquist E.A."/>
            <person name="Lipzen A."/>
            <person name="Lundell T."/>
            <person name="Morin E."/>
            <person name="Murat C."/>
            <person name="Sun H."/>
            <person name="Tunlid A."/>
            <person name="Henrissat B."/>
            <person name="Grigoriev I.V."/>
            <person name="Hibbett D.S."/>
            <person name="Martin F."/>
            <person name="Nordberg H.P."/>
            <person name="Cantor M.N."/>
            <person name="Hua S.X."/>
        </authorList>
    </citation>
    <scope>NUCLEOTIDE SEQUENCE [LARGE SCALE GENOMIC DNA]</scope>
    <source>
        <strain evidence="3 4">441</strain>
    </source>
</reference>